<dbReference type="AlphaFoldDB" id="A0A537JPG4"/>
<proteinExistence type="inferred from homology"/>
<dbReference type="PANTHER" id="PTHR30448">
    <property type="entry name" value="RNASE ADAPTER PROTEIN RAPZ"/>
    <property type="match status" value="1"/>
</dbReference>
<evidence type="ECO:0000259" key="6">
    <source>
        <dbReference type="Pfam" id="PF22740"/>
    </source>
</evidence>
<dbReference type="PIRSF" id="PIRSF005052">
    <property type="entry name" value="P-loopkin"/>
    <property type="match status" value="1"/>
</dbReference>
<dbReference type="GO" id="GO:0005525">
    <property type="term" value="F:GTP binding"/>
    <property type="evidence" value="ECO:0007669"/>
    <property type="project" value="UniProtKB-UniRule"/>
</dbReference>
<evidence type="ECO:0000259" key="5">
    <source>
        <dbReference type="Pfam" id="PF03668"/>
    </source>
</evidence>
<sequence>MEFLIITGLSGAGKSLAIQSLEDLGFFCVDNLPPALIPKFAEIIKESQGRIRRVALVIDIRGGEFFDALGAALANLDASGIRFQILFLDASDEILVRRFEETRRKHPLGGSVLDGIREERRRLQPLKERANRIIDTSTLTAREFKQELADAFLRADGRRALTVDVISFGYKYGIPLDADLVFDVRFLPNPYYIEALRALPGSSPQVREFVLRAEQTVEFQRKLHDMLSFLLPQFTAEGKTHLSIAIGCTGGKHRSVVVAEDLARYLDATGYTARVKHRDVKKE</sequence>
<feature type="domain" description="RapZ-like N-terminal" evidence="5">
    <location>
        <begin position="1"/>
        <end position="153"/>
    </location>
</feature>
<dbReference type="Pfam" id="PF22740">
    <property type="entry name" value="PapZ_C"/>
    <property type="match status" value="1"/>
</dbReference>
<comment type="caution">
    <text evidence="7">The sequence shown here is derived from an EMBL/GenBank/DDBJ whole genome shotgun (WGS) entry which is preliminary data.</text>
</comment>
<keyword evidence="1 4" id="KW-0547">Nucleotide-binding</keyword>
<reference evidence="7 8" key="1">
    <citation type="journal article" date="2019" name="Nat. Microbiol.">
        <title>Mediterranean grassland soil C-N compound turnover is dependent on rainfall and depth, and is mediated by genomically divergent microorganisms.</title>
        <authorList>
            <person name="Diamond S."/>
            <person name="Andeer P.F."/>
            <person name="Li Z."/>
            <person name="Crits-Christoph A."/>
            <person name="Burstein D."/>
            <person name="Anantharaman K."/>
            <person name="Lane K.R."/>
            <person name="Thomas B.C."/>
            <person name="Pan C."/>
            <person name="Northen T.R."/>
            <person name="Banfield J.F."/>
        </authorList>
    </citation>
    <scope>NUCLEOTIDE SEQUENCE [LARGE SCALE GENOMIC DNA]</scope>
    <source>
        <strain evidence="7">NP_6</strain>
    </source>
</reference>
<accession>A0A537JPG4</accession>
<dbReference type="Proteomes" id="UP000318093">
    <property type="component" value="Unassembled WGS sequence"/>
</dbReference>
<name>A0A537JPG4_9BACT</name>
<dbReference type="GO" id="GO:0005524">
    <property type="term" value="F:ATP binding"/>
    <property type="evidence" value="ECO:0007669"/>
    <property type="project" value="UniProtKB-UniRule"/>
</dbReference>
<keyword evidence="3 4" id="KW-0342">GTP-binding</keyword>
<dbReference type="InterPro" id="IPR005337">
    <property type="entry name" value="RapZ-like"/>
</dbReference>
<dbReference type="PANTHER" id="PTHR30448:SF0">
    <property type="entry name" value="RNASE ADAPTER PROTEIN RAPZ"/>
    <property type="match status" value="1"/>
</dbReference>
<evidence type="ECO:0000256" key="3">
    <source>
        <dbReference type="ARBA" id="ARBA00023134"/>
    </source>
</evidence>
<feature type="binding site" evidence="4">
    <location>
        <begin position="8"/>
        <end position="15"/>
    </location>
    <ligand>
        <name>ATP</name>
        <dbReference type="ChEBI" id="CHEBI:30616"/>
    </ligand>
</feature>
<evidence type="ECO:0000313" key="7">
    <source>
        <dbReference type="EMBL" id="TMI85370.1"/>
    </source>
</evidence>
<feature type="binding site" evidence="4">
    <location>
        <begin position="59"/>
        <end position="62"/>
    </location>
    <ligand>
        <name>GTP</name>
        <dbReference type="ChEBI" id="CHEBI:37565"/>
    </ligand>
</feature>
<evidence type="ECO:0000256" key="2">
    <source>
        <dbReference type="ARBA" id="ARBA00022840"/>
    </source>
</evidence>
<dbReference type="SUPFAM" id="SSF52540">
    <property type="entry name" value="P-loop containing nucleoside triphosphate hydrolases"/>
    <property type="match status" value="1"/>
</dbReference>
<dbReference type="Gene3D" id="3.40.50.300">
    <property type="entry name" value="P-loop containing nucleotide triphosphate hydrolases"/>
    <property type="match status" value="1"/>
</dbReference>
<evidence type="ECO:0000313" key="8">
    <source>
        <dbReference type="Proteomes" id="UP000318093"/>
    </source>
</evidence>
<evidence type="ECO:0000256" key="1">
    <source>
        <dbReference type="ARBA" id="ARBA00022741"/>
    </source>
</evidence>
<dbReference type="NCBIfam" id="NF003828">
    <property type="entry name" value="PRK05416.1"/>
    <property type="match status" value="1"/>
</dbReference>
<gene>
    <name evidence="7" type="primary">rapZ</name>
    <name evidence="7" type="ORF">E6H03_00575</name>
</gene>
<dbReference type="InterPro" id="IPR053930">
    <property type="entry name" value="RapZ-like_N"/>
</dbReference>
<dbReference type="HAMAP" id="MF_00636">
    <property type="entry name" value="RapZ_like"/>
    <property type="match status" value="1"/>
</dbReference>
<dbReference type="Pfam" id="PF03668">
    <property type="entry name" value="RapZ-like_N"/>
    <property type="match status" value="1"/>
</dbReference>
<organism evidence="7 8">
    <name type="scientific">Candidatus Segetimicrobium genomatis</name>
    <dbReference type="NCBI Taxonomy" id="2569760"/>
    <lineage>
        <taxon>Bacteria</taxon>
        <taxon>Bacillati</taxon>
        <taxon>Candidatus Sysuimicrobiota</taxon>
        <taxon>Candidatus Sysuimicrobiia</taxon>
        <taxon>Candidatus Sysuimicrobiales</taxon>
        <taxon>Candidatus Segetimicrobiaceae</taxon>
        <taxon>Candidatus Segetimicrobium</taxon>
    </lineage>
</organism>
<dbReference type="EMBL" id="VBAN01000014">
    <property type="protein sequence ID" value="TMI85370.1"/>
    <property type="molecule type" value="Genomic_DNA"/>
</dbReference>
<dbReference type="InterPro" id="IPR053931">
    <property type="entry name" value="RapZ_C"/>
</dbReference>
<dbReference type="InterPro" id="IPR027417">
    <property type="entry name" value="P-loop_NTPase"/>
</dbReference>
<evidence type="ECO:0000256" key="4">
    <source>
        <dbReference type="HAMAP-Rule" id="MF_00636"/>
    </source>
</evidence>
<protein>
    <submittedName>
        <fullName evidence="7">RNase adapter RapZ</fullName>
    </submittedName>
</protein>
<keyword evidence="2 4" id="KW-0067">ATP-binding</keyword>
<feature type="domain" description="RapZ C-terminal" evidence="6">
    <location>
        <begin position="162"/>
        <end position="281"/>
    </location>
</feature>